<evidence type="ECO:0000313" key="2">
    <source>
        <dbReference type="EMBL" id="GMT23216.1"/>
    </source>
</evidence>
<keyword evidence="1" id="KW-1133">Transmembrane helix</keyword>
<feature type="non-terminal residue" evidence="2">
    <location>
        <position position="120"/>
    </location>
</feature>
<proteinExistence type="predicted"/>
<evidence type="ECO:0008006" key="4">
    <source>
        <dbReference type="Google" id="ProtNLM"/>
    </source>
</evidence>
<sequence>HCIFVASSILNAISLLCLLKRTPPNQSTIRKYFIVIQILFQVLMIINDVNLEIFFQPIPLFPLIAGYCLGLLCKAGVPFRMEANITILINTYIGIAIMLCVFYRHQTLLVASSPVKFRPV</sequence>
<name>A0AAV5VUN8_9BILA</name>
<dbReference type="Proteomes" id="UP001432322">
    <property type="component" value="Unassembled WGS sequence"/>
</dbReference>
<dbReference type="Pfam" id="PF10327">
    <property type="entry name" value="7TM_GPCR_Sri"/>
    <property type="match status" value="1"/>
</dbReference>
<feature type="transmembrane region" description="Helical" evidence="1">
    <location>
        <begin position="29"/>
        <end position="47"/>
    </location>
</feature>
<gene>
    <name evidence="2" type="ORF">PFISCL1PPCAC_14513</name>
</gene>
<dbReference type="EMBL" id="BTSY01000004">
    <property type="protein sequence ID" value="GMT23216.1"/>
    <property type="molecule type" value="Genomic_DNA"/>
</dbReference>
<dbReference type="PANTHER" id="PTHR22941:SF26">
    <property type="entry name" value="SERPENTINE RECEPTOR, CLASS H"/>
    <property type="match status" value="1"/>
</dbReference>
<comment type="caution">
    <text evidence="2">The sequence shown here is derived from an EMBL/GenBank/DDBJ whole genome shotgun (WGS) entry which is preliminary data.</text>
</comment>
<keyword evidence="1" id="KW-0812">Transmembrane</keyword>
<dbReference type="PANTHER" id="PTHR22941">
    <property type="entry name" value="SERPENTINE RECEPTOR"/>
    <property type="match status" value="1"/>
</dbReference>
<organism evidence="2 3">
    <name type="scientific">Pristionchus fissidentatus</name>
    <dbReference type="NCBI Taxonomy" id="1538716"/>
    <lineage>
        <taxon>Eukaryota</taxon>
        <taxon>Metazoa</taxon>
        <taxon>Ecdysozoa</taxon>
        <taxon>Nematoda</taxon>
        <taxon>Chromadorea</taxon>
        <taxon>Rhabditida</taxon>
        <taxon>Rhabditina</taxon>
        <taxon>Diplogasteromorpha</taxon>
        <taxon>Diplogasteroidea</taxon>
        <taxon>Neodiplogasteridae</taxon>
        <taxon>Pristionchus</taxon>
    </lineage>
</organism>
<feature type="transmembrane region" description="Helical" evidence="1">
    <location>
        <begin position="53"/>
        <end position="73"/>
    </location>
</feature>
<dbReference type="InterPro" id="IPR053220">
    <property type="entry name" value="Nematode_rcpt-like_serp_H"/>
</dbReference>
<feature type="transmembrane region" description="Helical" evidence="1">
    <location>
        <begin position="85"/>
        <end position="104"/>
    </location>
</feature>
<evidence type="ECO:0000256" key="1">
    <source>
        <dbReference type="SAM" id="Phobius"/>
    </source>
</evidence>
<keyword evidence="1" id="KW-0472">Membrane</keyword>
<accession>A0AAV5VUN8</accession>
<dbReference type="AlphaFoldDB" id="A0AAV5VUN8"/>
<reference evidence="2" key="1">
    <citation type="submission" date="2023-10" db="EMBL/GenBank/DDBJ databases">
        <title>Genome assembly of Pristionchus species.</title>
        <authorList>
            <person name="Yoshida K."/>
            <person name="Sommer R.J."/>
        </authorList>
    </citation>
    <scope>NUCLEOTIDE SEQUENCE</scope>
    <source>
        <strain evidence="2">RS5133</strain>
    </source>
</reference>
<dbReference type="InterPro" id="IPR019429">
    <property type="entry name" value="7TM_GPCR_serpentine_rcpt_Sri"/>
</dbReference>
<evidence type="ECO:0000313" key="3">
    <source>
        <dbReference type="Proteomes" id="UP001432322"/>
    </source>
</evidence>
<feature type="non-terminal residue" evidence="2">
    <location>
        <position position="1"/>
    </location>
</feature>
<keyword evidence="3" id="KW-1185">Reference proteome</keyword>
<protein>
    <recommendedName>
        <fullName evidence="4">G protein-coupled receptor</fullName>
    </recommendedName>
</protein>